<dbReference type="Proteomes" id="UP000240883">
    <property type="component" value="Unassembled WGS sequence"/>
</dbReference>
<gene>
    <name evidence="1" type="ORF">BS50DRAFT_240709</name>
</gene>
<reference evidence="1 2" key="1">
    <citation type="journal article" date="2018" name="Front. Microbiol.">
        <title>Genome-Wide Analysis of Corynespora cassiicola Leaf Fall Disease Putative Effectors.</title>
        <authorList>
            <person name="Lopez D."/>
            <person name="Ribeiro S."/>
            <person name="Label P."/>
            <person name="Fumanal B."/>
            <person name="Venisse J.S."/>
            <person name="Kohler A."/>
            <person name="de Oliveira R.R."/>
            <person name="Labutti K."/>
            <person name="Lipzen A."/>
            <person name="Lail K."/>
            <person name="Bauer D."/>
            <person name="Ohm R.A."/>
            <person name="Barry K.W."/>
            <person name="Spatafora J."/>
            <person name="Grigoriev I.V."/>
            <person name="Martin F.M."/>
            <person name="Pujade-Renaud V."/>
        </authorList>
    </citation>
    <scope>NUCLEOTIDE SEQUENCE [LARGE SCALE GENOMIC DNA]</scope>
    <source>
        <strain evidence="1 2">Philippines</strain>
    </source>
</reference>
<evidence type="ECO:0000313" key="1">
    <source>
        <dbReference type="EMBL" id="PSN71989.1"/>
    </source>
</evidence>
<dbReference type="EMBL" id="KZ678130">
    <property type="protein sequence ID" value="PSN71989.1"/>
    <property type="molecule type" value="Genomic_DNA"/>
</dbReference>
<protein>
    <submittedName>
        <fullName evidence="1">Uncharacterized protein</fullName>
    </submittedName>
</protein>
<dbReference type="AlphaFoldDB" id="A0A2T2P2X9"/>
<organism evidence="1 2">
    <name type="scientific">Corynespora cassiicola Philippines</name>
    <dbReference type="NCBI Taxonomy" id="1448308"/>
    <lineage>
        <taxon>Eukaryota</taxon>
        <taxon>Fungi</taxon>
        <taxon>Dikarya</taxon>
        <taxon>Ascomycota</taxon>
        <taxon>Pezizomycotina</taxon>
        <taxon>Dothideomycetes</taxon>
        <taxon>Pleosporomycetidae</taxon>
        <taxon>Pleosporales</taxon>
        <taxon>Corynesporascaceae</taxon>
        <taxon>Corynespora</taxon>
    </lineage>
</organism>
<name>A0A2T2P2X9_CORCC</name>
<keyword evidence="2" id="KW-1185">Reference proteome</keyword>
<accession>A0A2T2P2X9</accession>
<evidence type="ECO:0000313" key="2">
    <source>
        <dbReference type="Proteomes" id="UP000240883"/>
    </source>
</evidence>
<sequence>MFPHNPNVPPNLYAQLHEVEHAAGLSGELTRGLRGNIATHPHVANKVISTLKHYLSSHVKDMAYIKIHAYLSGFYSYKPTGSMVDLNQCISDYISGWGWKPDEEKARMILEPYRNGFEDGVSSMDTGFSPNHGSGAAGNTKNTRPHGYSSHLTVSNSEFDVRRGKSNTNSTTPQMAGMNALPGMPRPAPGGLLPNASTPFPGMNYPTGMRDHSTIQKPVILTGHSTLGHGVGWNMASSNGQTGYPQMFAPPEIRGSYSMRPHNTSTHFPVSAPPGGPGFSRGGSSAGMVSAFPTMPAMNKMETQPLKSVSRQPRYVMY</sequence>
<proteinExistence type="predicted"/>